<comment type="subcellular location">
    <subcellularLocation>
        <location evidence="1">Cell outer membrane</location>
    </subcellularLocation>
</comment>
<keyword evidence="5" id="KW-0998">Cell outer membrane</keyword>
<comment type="similarity">
    <text evidence="2">Belongs to the SusD family.</text>
</comment>
<organism evidence="8 9">
    <name type="scientific">Pedobacter agri</name>
    <dbReference type="NCBI Taxonomy" id="454586"/>
    <lineage>
        <taxon>Bacteria</taxon>
        <taxon>Pseudomonadati</taxon>
        <taxon>Bacteroidota</taxon>
        <taxon>Sphingobacteriia</taxon>
        <taxon>Sphingobacteriales</taxon>
        <taxon>Sphingobacteriaceae</taxon>
        <taxon>Pedobacter</taxon>
    </lineage>
</organism>
<evidence type="ECO:0000313" key="9">
    <source>
        <dbReference type="Proteomes" id="UP001142592"/>
    </source>
</evidence>
<evidence type="ECO:0000313" key="8">
    <source>
        <dbReference type="EMBL" id="MCX3264493.1"/>
    </source>
</evidence>
<protein>
    <submittedName>
        <fullName evidence="8">RagB/SusD family nutrient uptake outer membrane protein</fullName>
    </submittedName>
</protein>
<evidence type="ECO:0000256" key="4">
    <source>
        <dbReference type="ARBA" id="ARBA00023136"/>
    </source>
</evidence>
<evidence type="ECO:0000256" key="5">
    <source>
        <dbReference type="ARBA" id="ARBA00023237"/>
    </source>
</evidence>
<dbReference type="PROSITE" id="PS51257">
    <property type="entry name" value="PROKAR_LIPOPROTEIN"/>
    <property type="match status" value="1"/>
</dbReference>
<evidence type="ECO:0000256" key="2">
    <source>
        <dbReference type="ARBA" id="ARBA00006275"/>
    </source>
</evidence>
<gene>
    <name evidence="8" type="ORF">OQZ29_07035</name>
</gene>
<reference evidence="8" key="1">
    <citation type="submission" date="2022-11" db="EMBL/GenBank/DDBJ databases">
        <authorList>
            <person name="Graham C."/>
            <person name="Newman J.D."/>
        </authorList>
    </citation>
    <scope>NUCLEOTIDE SEQUENCE</scope>
    <source>
        <strain evidence="8">DSM 19486</strain>
    </source>
</reference>
<dbReference type="AlphaFoldDB" id="A0A9X3I9F3"/>
<feature type="domain" description="RagB/SusD" evidence="6">
    <location>
        <begin position="336"/>
        <end position="494"/>
    </location>
</feature>
<dbReference type="SUPFAM" id="SSF48452">
    <property type="entry name" value="TPR-like"/>
    <property type="match status" value="1"/>
</dbReference>
<dbReference type="GO" id="GO:0009279">
    <property type="term" value="C:cell outer membrane"/>
    <property type="evidence" value="ECO:0007669"/>
    <property type="project" value="UniProtKB-SubCell"/>
</dbReference>
<dbReference type="InterPro" id="IPR033985">
    <property type="entry name" value="SusD-like_N"/>
</dbReference>
<dbReference type="Proteomes" id="UP001142592">
    <property type="component" value="Unassembled WGS sequence"/>
</dbReference>
<dbReference type="EMBL" id="JAPJUH010000002">
    <property type="protein sequence ID" value="MCX3264493.1"/>
    <property type="molecule type" value="Genomic_DNA"/>
</dbReference>
<evidence type="ECO:0000256" key="1">
    <source>
        <dbReference type="ARBA" id="ARBA00004442"/>
    </source>
</evidence>
<proteinExistence type="inferred from homology"/>
<evidence type="ECO:0000256" key="3">
    <source>
        <dbReference type="ARBA" id="ARBA00022729"/>
    </source>
</evidence>
<keyword evidence="4" id="KW-0472">Membrane</keyword>
<sequence length="494" mass="54088">MKNIILGLVGAAMTLTAITSCKKLDLKPYDQVDISTGFNTVLDAKYWNSGIYAALRGRVYGSYNVLQEVQGDQLNASIDFGNRNGAPHRWGSFLNNDDFAGIYQGYYSGLSNINVVIKGYEQIQASAGAQTDSLNTYKADARMARAYYFHELVKRFAKAYNPATAASDLGIPLVTEFDLAAKPARATVKATYDQILADLAYAKSLNTKRANIRGARYFTPDAVLALEARVKLDMQDWQGAYDAANTLISSGRYPLYTTAAGLKSYWSIDATQEDIMRINATLAETVNTNAIYLGLNGAAGFFAPDFIPTQTVVDSYDAADFRKGVYFEQKLIRMQGINYPNVWLVNKFPGNPALFTTQYTNYQNSNKIFRIGEVYAIAAEAAANLSQSGNALTALNALRTARGLTALSGLTGTALINEVRAERTRELNFDGFHLFDLKRWGLGFTRGTAQVTAAVQNSTGFTGLTISASDPKFIWGLPTNDIILNPNLVQNPGW</sequence>
<feature type="domain" description="SusD-like N-terminal" evidence="7">
    <location>
        <begin position="24"/>
        <end position="232"/>
    </location>
</feature>
<evidence type="ECO:0000259" key="6">
    <source>
        <dbReference type="Pfam" id="PF07980"/>
    </source>
</evidence>
<dbReference type="Pfam" id="PF07980">
    <property type="entry name" value="SusD_RagB"/>
    <property type="match status" value="1"/>
</dbReference>
<name>A0A9X3I9F3_9SPHI</name>
<dbReference type="Pfam" id="PF14322">
    <property type="entry name" value="SusD-like_3"/>
    <property type="match status" value="1"/>
</dbReference>
<dbReference type="RefSeq" id="WP_266268666.1">
    <property type="nucleotide sequence ID" value="NZ_JAPJUH010000002.1"/>
</dbReference>
<dbReference type="InterPro" id="IPR012944">
    <property type="entry name" value="SusD_RagB_dom"/>
</dbReference>
<evidence type="ECO:0000259" key="7">
    <source>
        <dbReference type="Pfam" id="PF14322"/>
    </source>
</evidence>
<dbReference type="InterPro" id="IPR011990">
    <property type="entry name" value="TPR-like_helical_dom_sf"/>
</dbReference>
<keyword evidence="9" id="KW-1185">Reference proteome</keyword>
<dbReference type="Gene3D" id="1.25.40.390">
    <property type="match status" value="1"/>
</dbReference>
<comment type="caution">
    <text evidence="8">The sequence shown here is derived from an EMBL/GenBank/DDBJ whole genome shotgun (WGS) entry which is preliminary data.</text>
</comment>
<accession>A0A9X3I9F3</accession>
<keyword evidence="3" id="KW-0732">Signal</keyword>